<evidence type="ECO:0000256" key="1">
    <source>
        <dbReference type="ARBA" id="ARBA00008348"/>
    </source>
</evidence>
<feature type="domain" description="RNA-binding S4" evidence="5">
    <location>
        <begin position="6"/>
        <end position="62"/>
    </location>
</feature>
<dbReference type="SUPFAM" id="SSF55120">
    <property type="entry name" value="Pseudouridine synthase"/>
    <property type="match status" value="1"/>
</dbReference>
<dbReference type="Gene3D" id="3.30.70.1560">
    <property type="entry name" value="Alpha-L RNA-binding motif"/>
    <property type="match status" value="1"/>
</dbReference>
<dbReference type="InterPro" id="IPR020094">
    <property type="entry name" value="TruA/RsuA/RluB/E/F_N"/>
</dbReference>
<evidence type="ECO:0000313" key="7">
    <source>
        <dbReference type="Proteomes" id="UP000305457"/>
    </source>
</evidence>
<evidence type="ECO:0000259" key="5">
    <source>
        <dbReference type="SMART" id="SM00363"/>
    </source>
</evidence>
<dbReference type="AlphaFoldDB" id="A0A5B7XVJ9"/>
<dbReference type="PANTHER" id="PTHR47683:SF2">
    <property type="entry name" value="RNA-BINDING S4 DOMAIN-CONTAINING PROTEIN"/>
    <property type="match status" value="1"/>
</dbReference>
<proteinExistence type="inferred from homology"/>
<dbReference type="GO" id="GO:0003723">
    <property type="term" value="F:RNA binding"/>
    <property type="evidence" value="ECO:0007669"/>
    <property type="project" value="UniProtKB-KW"/>
</dbReference>
<dbReference type="InterPro" id="IPR018496">
    <property type="entry name" value="PsdUridine_synth_RsuA/RluB_CS"/>
</dbReference>
<reference evidence="6 7" key="1">
    <citation type="submission" date="2019-06" db="EMBL/GenBank/DDBJ databases">
        <title>Mycoplasma sp. 2F1A isolated from ostrich.</title>
        <authorList>
            <person name="Spergser J."/>
        </authorList>
    </citation>
    <scope>NUCLEOTIDE SEQUENCE [LARGE SCALE GENOMIC DNA]</scope>
    <source>
        <strain evidence="6 7">2F1A</strain>
    </source>
</reference>
<dbReference type="InterPro" id="IPR042092">
    <property type="entry name" value="PsdUridine_s_RsuA/RluB/E/F_cat"/>
</dbReference>
<dbReference type="Pfam" id="PF00849">
    <property type="entry name" value="PseudoU_synth_2"/>
    <property type="match status" value="1"/>
</dbReference>
<evidence type="ECO:0000256" key="3">
    <source>
        <dbReference type="PROSITE-ProRule" id="PRU00182"/>
    </source>
</evidence>
<dbReference type="OrthoDB" id="9807213at2"/>
<dbReference type="NCBIfam" id="TIGR00093">
    <property type="entry name" value="pseudouridine synthase"/>
    <property type="match status" value="1"/>
</dbReference>
<dbReference type="KEGG" id="mnh:FG904_00870"/>
<evidence type="ECO:0000256" key="2">
    <source>
        <dbReference type="ARBA" id="ARBA00023235"/>
    </source>
</evidence>
<dbReference type="GO" id="GO:0000455">
    <property type="term" value="P:enzyme-directed rRNA pseudouridine synthesis"/>
    <property type="evidence" value="ECO:0007669"/>
    <property type="project" value="UniProtKB-ARBA"/>
</dbReference>
<dbReference type="InterPro" id="IPR002942">
    <property type="entry name" value="S4_RNA-bd"/>
</dbReference>
<organism evidence="6 7">
    <name type="scientific">Mycoplasma nasistruthionis</name>
    <dbReference type="NCBI Taxonomy" id="353852"/>
    <lineage>
        <taxon>Bacteria</taxon>
        <taxon>Bacillati</taxon>
        <taxon>Mycoplasmatota</taxon>
        <taxon>Mollicutes</taxon>
        <taxon>Mycoplasmataceae</taxon>
        <taxon>Mycoplasma</taxon>
    </lineage>
</organism>
<dbReference type="Pfam" id="PF01479">
    <property type="entry name" value="S4"/>
    <property type="match status" value="1"/>
</dbReference>
<dbReference type="PANTHER" id="PTHR47683">
    <property type="entry name" value="PSEUDOURIDINE SYNTHASE FAMILY PROTEIN-RELATED"/>
    <property type="match status" value="1"/>
</dbReference>
<keyword evidence="3" id="KW-0694">RNA-binding</keyword>
<evidence type="ECO:0000256" key="4">
    <source>
        <dbReference type="RuleBase" id="RU003887"/>
    </source>
</evidence>
<protein>
    <recommendedName>
        <fullName evidence="4">Pseudouridine synthase</fullName>
        <ecNumber evidence="4">5.4.99.-</ecNumber>
    </recommendedName>
</protein>
<evidence type="ECO:0000313" key="6">
    <source>
        <dbReference type="EMBL" id="QCZ36570.1"/>
    </source>
</evidence>
<sequence length="238" mass="27647">MIQEKERLQKLLSQAGIASRREAEKMILSNRVRVNGEIAVLGQRASFTDNIEVDGIPIEQERKVYYVLNKPKHTLTTMKDPRNRDNVMNWIDVPYRVFPVGRLDYDTTGVLIFTNDGELANKLMHPSYGVKRVYRARLNEPLEKKELKILNGPVELEEGLISNQMVITADTKSYFVVLSQGTYHHVKRLFEFVNKKVINLKRVEYAGVTVEKLPEGKFRPLTIKEIKNLHEWVRIKRS</sequence>
<name>A0A5B7XVJ9_9MOLU</name>
<dbReference type="InterPro" id="IPR006145">
    <property type="entry name" value="PsdUridine_synth_RsuA/RluA"/>
</dbReference>
<dbReference type="FunFam" id="3.10.290.10:FF:000003">
    <property type="entry name" value="Pseudouridine synthase"/>
    <property type="match status" value="1"/>
</dbReference>
<dbReference type="InterPro" id="IPR000748">
    <property type="entry name" value="PsdUridine_synth_RsuA/RluB/E/F"/>
</dbReference>
<keyword evidence="2 4" id="KW-0413">Isomerase</keyword>
<gene>
    <name evidence="6" type="ORF">FG904_00870</name>
</gene>
<dbReference type="Proteomes" id="UP000305457">
    <property type="component" value="Chromosome"/>
</dbReference>
<dbReference type="SMART" id="SM00363">
    <property type="entry name" value="S4"/>
    <property type="match status" value="1"/>
</dbReference>
<dbReference type="EMBL" id="CP040825">
    <property type="protein sequence ID" value="QCZ36570.1"/>
    <property type="molecule type" value="Genomic_DNA"/>
</dbReference>
<comment type="similarity">
    <text evidence="1 4">Belongs to the pseudouridine synthase RsuA family.</text>
</comment>
<dbReference type="CDD" id="cd02870">
    <property type="entry name" value="PseudoU_synth_RsuA_like"/>
    <property type="match status" value="1"/>
</dbReference>
<dbReference type="Gene3D" id="3.10.290.10">
    <property type="entry name" value="RNA-binding S4 domain"/>
    <property type="match status" value="1"/>
</dbReference>
<dbReference type="InterPro" id="IPR050343">
    <property type="entry name" value="RsuA_PseudoU_synthase"/>
</dbReference>
<dbReference type="GO" id="GO:0120159">
    <property type="term" value="F:rRNA pseudouridine synthase activity"/>
    <property type="evidence" value="ECO:0007669"/>
    <property type="project" value="UniProtKB-ARBA"/>
</dbReference>
<dbReference type="CDD" id="cd00165">
    <property type="entry name" value="S4"/>
    <property type="match status" value="1"/>
</dbReference>
<accession>A0A5B7XVJ9</accession>
<dbReference type="EC" id="5.4.99.-" evidence="4"/>
<dbReference type="PROSITE" id="PS01149">
    <property type="entry name" value="PSI_RSU"/>
    <property type="match status" value="1"/>
</dbReference>
<dbReference type="InterPro" id="IPR020103">
    <property type="entry name" value="PsdUridine_synth_cat_dom_sf"/>
</dbReference>
<dbReference type="SUPFAM" id="SSF55174">
    <property type="entry name" value="Alpha-L RNA-binding motif"/>
    <property type="match status" value="1"/>
</dbReference>
<dbReference type="Gene3D" id="3.30.70.580">
    <property type="entry name" value="Pseudouridine synthase I, catalytic domain, N-terminal subdomain"/>
    <property type="match status" value="1"/>
</dbReference>
<dbReference type="InterPro" id="IPR036986">
    <property type="entry name" value="S4_RNA-bd_sf"/>
</dbReference>
<dbReference type="PROSITE" id="PS50889">
    <property type="entry name" value="S4"/>
    <property type="match status" value="1"/>
</dbReference>
<dbReference type="RefSeq" id="WP_139592053.1">
    <property type="nucleotide sequence ID" value="NZ_CP040825.1"/>
</dbReference>